<reference evidence="2" key="1">
    <citation type="journal article" date="2022" name="Mol. Ecol. Resour.">
        <title>The genomes of chicory, endive, great burdock and yacon provide insights into Asteraceae palaeo-polyploidization history and plant inulin production.</title>
        <authorList>
            <person name="Fan W."/>
            <person name="Wang S."/>
            <person name="Wang H."/>
            <person name="Wang A."/>
            <person name="Jiang F."/>
            <person name="Liu H."/>
            <person name="Zhao H."/>
            <person name="Xu D."/>
            <person name="Zhang Y."/>
        </authorList>
    </citation>
    <scope>NUCLEOTIDE SEQUENCE [LARGE SCALE GENOMIC DNA]</scope>
    <source>
        <strain evidence="2">cv. Yunnan</strain>
    </source>
</reference>
<evidence type="ECO:0000313" key="2">
    <source>
        <dbReference type="Proteomes" id="UP001056120"/>
    </source>
</evidence>
<organism evidence="1 2">
    <name type="scientific">Smallanthus sonchifolius</name>
    <dbReference type="NCBI Taxonomy" id="185202"/>
    <lineage>
        <taxon>Eukaryota</taxon>
        <taxon>Viridiplantae</taxon>
        <taxon>Streptophyta</taxon>
        <taxon>Embryophyta</taxon>
        <taxon>Tracheophyta</taxon>
        <taxon>Spermatophyta</taxon>
        <taxon>Magnoliopsida</taxon>
        <taxon>eudicotyledons</taxon>
        <taxon>Gunneridae</taxon>
        <taxon>Pentapetalae</taxon>
        <taxon>asterids</taxon>
        <taxon>campanulids</taxon>
        <taxon>Asterales</taxon>
        <taxon>Asteraceae</taxon>
        <taxon>Asteroideae</taxon>
        <taxon>Heliantheae alliance</taxon>
        <taxon>Millerieae</taxon>
        <taxon>Smallanthus</taxon>
    </lineage>
</organism>
<reference evidence="1 2" key="2">
    <citation type="journal article" date="2022" name="Mol. Ecol. Resour.">
        <title>The genomes of chicory, endive, great burdock and yacon provide insights into Asteraceae paleo-polyploidization history and plant inulin production.</title>
        <authorList>
            <person name="Fan W."/>
            <person name="Wang S."/>
            <person name="Wang H."/>
            <person name="Wang A."/>
            <person name="Jiang F."/>
            <person name="Liu H."/>
            <person name="Zhao H."/>
            <person name="Xu D."/>
            <person name="Zhang Y."/>
        </authorList>
    </citation>
    <scope>NUCLEOTIDE SEQUENCE [LARGE SCALE GENOMIC DNA]</scope>
    <source>
        <strain evidence="2">cv. Yunnan</strain>
        <tissue evidence="1">Leaves</tissue>
    </source>
</reference>
<dbReference type="EMBL" id="CM042032">
    <property type="protein sequence ID" value="KAI3776246.1"/>
    <property type="molecule type" value="Genomic_DNA"/>
</dbReference>
<sequence length="71" mass="8019">MSFITVAIRDNLLALPALFSRYGSPNLAWKKKSSYRSGAYKSISVAESVSVPASAVLRLKRVRIVHWKLRR</sequence>
<comment type="caution">
    <text evidence="1">The sequence shown here is derived from an EMBL/GenBank/DDBJ whole genome shotgun (WGS) entry which is preliminary data.</text>
</comment>
<name>A0ACB9FZM0_9ASTR</name>
<gene>
    <name evidence="1" type="ORF">L1987_46019</name>
</gene>
<dbReference type="Proteomes" id="UP001056120">
    <property type="component" value="Linkage Group LG15"/>
</dbReference>
<evidence type="ECO:0000313" key="1">
    <source>
        <dbReference type="EMBL" id="KAI3776246.1"/>
    </source>
</evidence>
<accession>A0ACB9FZM0</accession>
<keyword evidence="2" id="KW-1185">Reference proteome</keyword>
<protein>
    <submittedName>
        <fullName evidence="1">Uncharacterized protein</fullName>
    </submittedName>
</protein>
<proteinExistence type="predicted"/>